<evidence type="ECO:0000313" key="4">
    <source>
        <dbReference type="Proteomes" id="UP000826651"/>
    </source>
</evidence>
<evidence type="ECO:0000313" key="3">
    <source>
        <dbReference type="EMBL" id="MBZ2197678.1"/>
    </source>
</evidence>
<dbReference type="Pfam" id="PF25967">
    <property type="entry name" value="RND-MFP_C"/>
    <property type="match status" value="1"/>
</dbReference>
<reference evidence="3 4" key="1">
    <citation type="submission" date="2021-04" db="EMBL/GenBank/DDBJ databases">
        <title>Ruania sp. nov., isolated from sandy soil of mangrove forest.</title>
        <authorList>
            <person name="Ge X."/>
            <person name="Huang R."/>
            <person name="Liu W."/>
        </authorList>
    </citation>
    <scope>NUCLEOTIDE SEQUENCE [LARGE SCALE GENOMIC DNA]</scope>
    <source>
        <strain evidence="3 4">N2-46</strain>
    </source>
</reference>
<dbReference type="InterPro" id="IPR058627">
    <property type="entry name" value="MdtA-like_C"/>
</dbReference>
<sequence>MGVTRRIVFPALRIGIWAVIAVALLQLAFGGTTSTADPDAGPEEPSAVFEDPQVEVTTATITNQVTLAATIVADGAVTARANLDGTINYFEADEGDLVTEGDRLLVIRQETPRDPVERTDDEGNITVTPRSPEVTTTVVRAPASGVVRFSVLEDQAVSIGDAVATVTPGTFSVLGSLTPEQQYRLISAPAEGQVEVPGGPAPFTCTGLTTGVAAGADAGAAGSDQQPDGEAPGAGDGTTVQARCAVPAEVTVFPGLTASLVITSGEAVDALVLPVTAVQGLFETGVVWVVGPDDEPEERPVTLGLTDGELVQIVDGVAAGDLVLEFVPGAEIEPIDPYAMDPGVG</sequence>
<evidence type="ECO:0000256" key="1">
    <source>
        <dbReference type="SAM" id="MobiDB-lite"/>
    </source>
</evidence>
<gene>
    <name evidence="3" type="ORF">KCQ71_16070</name>
</gene>
<proteinExistence type="predicted"/>
<protein>
    <submittedName>
        <fullName evidence="3">Secretion protein HlyD</fullName>
    </submittedName>
</protein>
<comment type="caution">
    <text evidence="3">The sequence shown here is derived from an EMBL/GenBank/DDBJ whole genome shotgun (WGS) entry which is preliminary data.</text>
</comment>
<dbReference type="Gene3D" id="2.40.50.100">
    <property type="match status" value="1"/>
</dbReference>
<dbReference type="Proteomes" id="UP000826651">
    <property type="component" value="Unassembled WGS sequence"/>
</dbReference>
<accession>A0ABS7SEI7</accession>
<name>A0ABS7SEI7_9MICO</name>
<feature type="domain" description="Multidrug resistance protein MdtA-like C-terminal permuted SH3" evidence="2">
    <location>
        <begin position="269"/>
        <end position="323"/>
    </location>
</feature>
<feature type="region of interest" description="Disordered" evidence="1">
    <location>
        <begin position="216"/>
        <end position="238"/>
    </location>
</feature>
<dbReference type="PANTHER" id="PTHR30469">
    <property type="entry name" value="MULTIDRUG RESISTANCE PROTEIN MDTA"/>
    <property type="match status" value="1"/>
</dbReference>
<organism evidence="3 4">
    <name type="scientific">Occultella gossypii</name>
    <dbReference type="NCBI Taxonomy" id="2800820"/>
    <lineage>
        <taxon>Bacteria</taxon>
        <taxon>Bacillati</taxon>
        <taxon>Actinomycetota</taxon>
        <taxon>Actinomycetes</taxon>
        <taxon>Micrococcales</taxon>
        <taxon>Ruaniaceae</taxon>
        <taxon>Occultella</taxon>
    </lineage>
</organism>
<dbReference type="RefSeq" id="WP_223407709.1">
    <property type="nucleotide sequence ID" value="NZ_JAGSHT010000015.1"/>
</dbReference>
<evidence type="ECO:0000259" key="2">
    <source>
        <dbReference type="Pfam" id="PF25967"/>
    </source>
</evidence>
<dbReference type="EMBL" id="JAGSHT010000015">
    <property type="protein sequence ID" value="MBZ2197678.1"/>
    <property type="molecule type" value="Genomic_DNA"/>
</dbReference>
<dbReference type="PANTHER" id="PTHR30469:SF15">
    <property type="entry name" value="HLYD FAMILY OF SECRETION PROTEINS"/>
    <property type="match status" value="1"/>
</dbReference>
<dbReference type="Gene3D" id="2.40.420.20">
    <property type="match status" value="1"/>
</dbReference>
<keyword evidence="4" id="KW-1185">Reference proteome</keyword>